<evidence type="ECO:0000256" key="5">
    <source>
        <dbReference type="ARBA" id="ARBA00022741"/>
    </source>
</evidence>
<keyword evidence="4" id="KW-0312">Gluconeogenesis</keyword>
<evidence type="ECO:0000256" key="2">
    <source>
        <dbReference type="ARBA" id="ARBA00006052"/>
    </source>
</evidence>
<dbReference type="AlphaFoldDB" id="A0AAW2Z2C6"/>
<gene>
    <name evidence="11" type="ORF">AKO1_011526</name>
</gene>
<dbReference type="EC" id="4.1.1.49" evidence="3"/>
<keyword evidence="5" id="KW-0547">Nucleotide-binding</keyword>
<keyword evidence="12" id="KW-1185">Reference proteome</keyword>
<keyword evidence="8" id="KW-0456">Lyase</keyword>
<dbReference type="NCBIfam" id="NF006821">
    <property type="entry name" value="PRK09344.1-3"/>
    <property type="match status" value="1"/>
</dbReference>
<sequence length="597" mass="66589">MTMQIDTKPVPAAQDGKNPKSPGKSQSDVIKKASLKRSLQTAPAHGRLDTFTMDEIKKLHIGVSYMFDDQLEGIAVNNGMEVFHNSAVPILYEQALKHERSQITSSGALLCKSGEKTGRSPLDKRIVYESTTADDIWWGGINIKISEQVFSINRERAVDYLNTRERVYVVDGYAGWDPKYRIKIRVISTRAYHILFMRNMLITPDPHDDFEKPDYVIYNAGAFPCNRLTEGMTSSTSVSINFQKREMVILGTQYAGEMKKGVFTIMHYLMPKQGLLSLHSSCNQGRQDGDVSLFFGLSGTGKTTLSADPNRLLIGDDEHVWSDDGVFNIEGGCYAKCIGLEREKEPEIYDAIRFGAVLENVVMDEETREPSYEDDFITENTRCSYPLQFIPNAKIPAVATHPSNIILLTCDASGVLPPVSKLNANQTMYWFISGYTSKIPGTEVGVTEATAVFSACFGAPFLVWHPTKYAELLKEKLEKHKANVWLINTGWVGGSAVTSGNLPRGTRCSLKYTRAIIDAIHSGELAKAEYNELPLFCLQVPQSVTGVPSDLLYPRNSWKDKAVYDEQLEMLAKKFIKNFDAYKDKASQELLSGGPML</sequence>
<dbReference type="PANTHER" id="PTHR30031">
    <property type="entry name" value="PHOSPHOENOLPYRUVATE CARBOXYKINASE ATP"/>
    <property type="match status" value="1"/>
</dbReference>
<dbReference type="Proteomes" id="UP001431209">
    <property type="component" value="Unassembled WGS sequence"/>
</dbReference>
<dbReference type="Gene3D" id="3.40.449.10">
    <property type="entry name" value="Phosphoenolpyruvate Carboxykinase, domain 1"/>
    <property type="match status" value="1"/>
</dbReference>
<evidence type="ECO:0000256" key="10">
    <source>
        <dbReference type="SAM" id="MobiDB-lite"/>
    </source>
</evidence>
<dbReference type="Gene3D" id="3.90.228.20">
    <property type="match status" value="1"/>
</dbReference>
<evidence type="ECO:0000256" key="1">
    <source>
        <dbReference type="ARBA" id="ARBA00004742"/>
    </source>
</evidence>
<dbReference type="NCBIfam" id="NF006820">
    <property type="entry name" value="PRK09344.1-2"/>
    <property type="match status" value="1"/>
</dbReference>
<proteinExistence type="inferred from homology"/>
<comment type="similarity">
    <text evidence="2">Belongs to the phosphoenolpyruvate carboxykinase (ATP) family.</text>
</comment>
<organism evidence="11 12">
    <name type="scientific">Acrasis kona</name>
    <dbReference type="NCBI Taxonomy" id="1008807"/>
    <lineage>
        <taxon>Eukaryota</taxon>
        <taxon>Discoba</taxon>
        <taxon>Heterolobosea</taxon>
        <taxon>Tetramitia</taxon>
        <taxon>Eutetramitia</taxon>
        <taxon>Acrasidae</taxon>
        <taxon>Acrasis</taxon>
    </lineage>
</organism>
<dbReference type="InterPro" id="IPR013035">
    <property type="entry name" value="PEP_carboxykinase_C"/>
</dbReference>
<dbReference type="HAMAP" id="MF_00453">
    <property type="entry name" value="PEPCK_ATP"/>
    <property type="match status" value="1"/>
</dbReference>
<evidence type="ECO:0000256" key="4">
    <source>
        <dbReference type="ARBA" id="ARBA00022432"/>
    </source>
</evidence>
<evidence type="ECO:0000256" key="9">
    <source>
        <dbReference type="ARBA" id="ARBA00047371"/>
    </source>
</evidence>
<dbReference type="GO" id="GO:0005829">
    <property type="term" value="C:cytosol"/>
    <property type="evidence" value="ECO:0007669"/>
    <property type="project" value="TreeGrafter"/>
</dbReference>
<dbReference type="SUPFAM" id="SSF53795">
    <property type="entry name" value="PEP carboxykinase-like"/>
    <property type="match status" value="1"/>
</dbReference>
<evidence type="ECO:0000313" key="11">
    <source>
        <dbReference type="EMBL" id="KAL0483256.1"/>
    </source>
</evidence>
<dbReference type="PANTHER" id="PTHR30031:SF0">
    <property type="entry name" value="PHOSPHOENOLPYRUVATE CARBOXYKINASE (ATP)"/>
    <property type="match status" value="1"/>
</dbReference>
<protein>
    <recommendedName>
        <fullName evidence="3">phosphoenolpyruvate carboxykinase (ATP)</fullName>
        <ecNumber evidence="3">4.1.1.49</ecNumber>
    </recommendedName>
</protein>
<dbReference type="SUPFAM" id="SSF68923">
    <property type="entry name" value="PEP carboxykinase N-terminal domain"/>
    <property type="match status" value="1"/>
</dbReference>
<dbReference type="InterPro" id="IPR015994">
    <property type="entry name" value="PEPCK_ATP_CS"/>
</dbReference>
<feature type="region of interest" description="Disordered" evidence="10">
    <location>
        <begin position="1"/>
        <end position="29"/>
    </location>
</feature>
<accession>A0AAW2Z2C6</accession>
<comment type="pathway">
    <text evidence="1">Carbohydrate biosynthesis; gluconeogenesis.</text>
</comment>
<dbReference type="InterPro" id="IPR001272">
    <property type="entry name" value="PEP_carboxykinase_ATP"/>
</dbReference>
<keyword evidence="6" id="KW-0210">Decarboxylase</keyword>
<dbReference type="PROSITE" id="PS00532">
    <property type="entry name" value="PEPCK_ATP"/>
    <property type="match status" value="1"/>
</dbReference>
<dbReference type="EMBL" id="JAOPGA020000946">
    <property type="protein sequence ID" value="KAL0483256.1"/>
    <property type="molecule type" value="Genomic_DNA"/>
</dbReference>
<evidence type="ECO:0000256" key="7">
    <source>
        <dbReference type="ARBA" id="ARBA00022840"/>
    </source>
</evidence>
<evidence type="ECO:0000256" key="6">
    <source>
        <dbReference type="ARBA" id="ARBA00022793"/>
    </source>
</evidence>
<evidence type="ECO:0000256" key="3">
    <source>
        <dbReference type="ARBA" id="ARBA00012363"/>
    </source>
</evidence>
<keyword evidence="7" id="KW-0067">ATP-binding</keyword>
<reference evidence="11 12" key="1">
    <citation type="submission" date="2024-03" db="EMBL/GenBank/DDBJ databases">
        <title>The Acrasis kona genome and developmental transcriptomes reveal deep origins of eukaryotic multicellular pathways.</title>
        <authorList>
            <person name="Sheikh S."/>
            <person name="Fu C.-J."/>
            <person name="Brown M.W."/>
            <person name="Baldauf S.L."/>
        </authorList>
    </citation>
    <scope>NUCLEOTIDE SEQUENCE [LARGE SCALE GENOMIC DNA]</scope>
    <source>
        <strain evidence="11 12">ATCC MYA-3509</strain>
    </source>
</reference>
<dbReference type="PIRSF" id="PIRSF006294">
    <property type="entry name" value="PEP_crbxkin"/>
    <property type="match status" value="1"/>
</dbReference>
<comment type="caution">
    <text evidence="11">The sequence shown here is derived from an EMBL/GenBank/DDBJ whole genome shotgun (WGS) entry which is preliminary data.</text>
</comment>
<dbReference type="Pfam" id="PF01293">
    <property type="entry name" value="PEPCK_ATP"/>
    <property type="match status" value="1"/>
</dbReference>
<dbReference type="CDD" id="cd00484">
    <property type="entry name" value="PEPCK_ATP"/>
    <property type="match status" value="1"/>
</dbReference>
<name>A0AAW2Z2C6_9EUKA</name>
<dbReference type="GO" id="GO:0006094">
    <property type="term" value="P:gluconeogenesis"/>
    <property type="evidence" value="ECO:0007669"/>
    <property type="project" value="UniProtKB-KW"/>
</dbReference>
<comment type="catalytic activity">
    <reaction evidence="9">
        <text>oxaloacetate + ATP = phosphoenolpyruvate + ADP + CO2</text>
        <dbReference type="Rhea" id="RHEA:18617"/>
        <dbReference type="ChEBI" id="CHEBI:16452"/>
        <dbReference type="ChEBI" id="CHEBI:16526"/>
        <dbReference type="ChEBI" id="CHEBI:30616"/>
        <dbReference type="ChEBI" id="CHEBI:58702"/>
        <dbReference type="ChEBI" id="CHEBI:456216"/>
        <dbReference type="EC" id="4.1.1.49"/>
    </reaction>
</comment>
<dbReference type="Gene3D" id="2.170.8.10">
    <property type="entry name" value="Phosphoenolpyruvate Carboxykinase, domain 2"/>
    <property type="match status" value="1"/>
</dbReference>
<evidence type="ECO:0000313" key="12">
    <source>
        <dbReference type="Proteomes" id="UP001431209"/>
    </source>
</evidence>
<dbReference type="GO" id="GO:0005524">
    <property type="term" value="F:ATP binding"/>
    <property type="evidence" value="ECO:0007669"/>
    <property type="project" value="UniProtKB-KW"/>
</dbReference>
<dbReference type="FunFam" id="2.170.8.10:FF:000001">
    <property type="entry name" value="Phosphoenolpyruvate carboxykinase (ATP)"/>
    <property type="match status" value="1"/>
</dbReference>
<evidence type="ECO:0000256" key="8">
    <source>
        <dbReference type="ARBA" id="ARBA00023239"/>
    </source>
</evidence>
<dbReference type="GO" id="GO:0004612">
    <property type="term" value="F:phosphoenolpyruvate carboxykinase (ATP) activity"/>
    <property type="evidence" value="ECO:0007669"/>
    <property type="project" value="UniProtKB-EC"/>
</dbReference>
<dbReference type="InterPro" id="IPR008210">
    <property type="entry name" value="PEP_carboxykinase_N"/>
</dbReference>
<dbReference type="NCBIfam" id="TIGR00224">
    <property type="entry name" value="pckA"/>
    <property type="match status" value="1"/>
</dbReference>